<dbReference type="Proteomes" id="UP000760860">
    <property type="component" value="Unassembled WGS sequence"/>
</dbReference>
<name>A0A8T1A5B2_9STRA</name>
<feature type="compositionally biased region" description="Acidic residues" evidence="1">
    <location>
        <begin position="329"/>
        <end position="343"/>
    </location>
</feature>
<evidence type="ECO:0000313" key="3">
    <source>
        <dbReference type="EMBL" id="KAG2869610.1"/>
    </source>
</evidence>
<comment type="caution">
    <text evidence="3">The sequence shown here is derived from an EMBL/GenBank/DDBJ whole genome shotgun (WGS) entry which is preliminary data.</text>
</comment>
<gene>
    <name evidence="3" type="ORF">PC113_g46</name>
    <name evidence="4" type="ORF">PC115_g2636</name>
    <name evidence="5" type="ORF">PC117_g4411</name>
    <name evidence="6" type="ORF">PC118_g1655</name>
    <name evidence="7" type="ORF">PC129_g2725</name>
</gene>
<dbReference type="Proteomes" id="UP000735874">
    <property type="component" value="Unassembled WGS sequence"/>
</dbReference>
<evidence type="ECO:0000313" key="4">
    <source>
        <dbReference type="EMBL" id="KAG2940370.1"/>
    </source>
</evidence>
<dbReference type="Pfam" id="PF00665">
    <property type="entry name" value="rve"/>
    <property type="match status" value="1"/>
</dbReference>
<dbReference type="GO" id="GO:0003676">
    <property type="term" value="F:nucleic acid binding"/>
    <property type="evidence" value="ECO:0007669"/>
    <property type="project" value="InterPro"/>
</dbReference>
<feature type="region of interest" description="Disordered" evidence="1">
    <location>
        <begin position="292"/>
        <end position="344"/>
    </location>
</feature>
<dbReference type="EMBL" id="RCMI01000039">
    <property type="protein sequence ID" value="KAG2940370.1"/>
    <property type="molecule type" value="Genomic_DNA"/>
</dbReference>
<organism evidence="3 8">
    <name type="scientific">Phytophthora cactorum</name>
    <dbReference type="NCBI Taxonomy" id="29920"/>
    <lineage>
        <taxon>Eukaryota</taxon>
        <taxon>Sar</taxon>
        <taxon>Stramenopiles</taxon>
        <taxon>Oomycota</taxon>
        <taxon>Peronosporomycetes</taxon>
        <taxon>Peronosporales</taxon>
        <taxon>Peronosporaceae</taxon>
        <taxon>Phytophthora</taxon>
    </lineage>
</organism>
<dbReference type="PROSITE" id="PS50994">
    <property type="entry name" value="INTEGRASE"/>
    <property type="match status" value="1"/>
</dbReference>
<sequence length="441" mass="49967">MVDKELVRGMLLTQCQQDTCDACHLGKQKRKAHRKKLDRATKEPNQVVYADLLIPGKSNATRYEAVLVILDGYSRFMTVHLLKDKDSKVVNKHMREYVHWAERQAGRSSSGQTYKVKPILSDKGGEFFNEEIDAWYDAKGIEHVKVGPKSSQLNLCERSHQSLEGMTKATLAHAGFPRSLWPEAIRNAAYVKNRVYNKGTKGIPYEMMFGVKPDIHHIRKFGALAYVHVSASPARKKHDPNVKIGFVLGYAEAVVGCKVYFPNEHTAKFVPDLRVAENVVYRDRHAAEVEEDDLSSLHFTHRDDEEQTTECEEEGMNEPSDEESRGLEEGEYDNDVEMDEEEHVDIMIRERVVGNIERHEEPEEPEVSEHSDGEHHEEGDKRREEHGTEVVDDSHLGEGKQSDTVDGEVAEQQEAVDSEAQSVTGTCGSSVAEQELETEER</sequence>
<dbReference type="InterPro" id="IPR012337">
    <property type="entry name" value="RNaseH-like_sf"/>
</dbReference>
<feature type="domain" description="Integrase catalytic" evidence="2">
    <location>
        <begin position="40"/>
        <end position="212"/>
    </location>
</feature>
<feature type="compositionally biased region" description="Polar residues" evidence="1">
    <location>
        <begin position="419"/>
        <end position="432"/>
    </location>
</feature>
<accession>A0A8T1A5B2</accession>
<feature type="compositionally biased region" description="Basic and acidic residues" evidence="1">
    <location>
        <begin position="356"/>
        <end position="403"/>
    </location>
</feature>
<dbReference type="VEuPathDB" id="FungiDB:PC110_g5153"/>
<dbReference type="InterPro" id="IPR001584">
    <property type="entry name" value="Integrase_cat-core"/>
</dbReference>
<dbReference type="Proteomes" id="UP000774804">
    <property type="component" value="Unassembled WGS sequence"/>
</dbReference>
<proteinExistence type="predicted"/>
<dbReference type="GO" id="GO:0015074">
    <property type="term" value="P:DNA integration"/>
    <property type="evidence" value="ECO:0007669"/>
    <property type="project" value="InterPro"/>
</dbReference>
<dbReference type="PANTHER" id="PTHR42648:SF28">
    <property type="entry name" value="TRANSPOSON-ENCODED PROTEIN WITH RIBONUCLEASE H-LIKE AND RETROVIRUS ZINC FINGER-LIKE DOMAINS"/>
    <property type="match status" value="1"/>
</dbReference>
<feature type="compositionally biased region" description="Acidic residues" evidence="1">
    <location>
        <begin position="305"/>
        <end position="321"/>
    </location>
</feature>
<evidence type="ECO:0000313" key="7">
    <source>
        <dbReference type="EMBL" id="KAG3226708.1"/>
    </source>
</evidence>
<dbReference type="InterPro" id="IPR039537">
    <property type="entry name" value="Retrotran_Ty1/copia-like"/>
</dbReference>
<dbReference type="Proteomes" id="UP000736787">
    <property type="component" value="Unassembled WGS sequence"/>
</dbReference>
<dbReference type="PANTHER" id="PTHR42648">
    <property type="entry name" value="TRANSPOSASE, PUTATIVE-RELATED"/>
    <property type="match status" value="1"/>
</dbReference>
<protein>
    <recommendedName>
        <fullName evidence="2">Integrase catalytic domain-containing protein</fullName>
    </recommendedName>
</protein>
<dbReference type="InterPro" id="IPR036397">
    <property type="entry name" value="RNaseH_sf"/>
</dbReference>
<reference evidence="3" key="1">
    <citation type="submission" date="2018-10" db="EMBL/GenBank/DDBJ databases">
        <title>Effector identification in a new, highly contiguous assembly of the strawberry crown rot pathogen Phytophthora cactorum.</title>
        <authorList>
            <person name="Armitage A.D."/>
            <person name="Nellist C.F."/>
            <person name="Bates H."/>
            <person name="Vickerstaff R.J."/>
            <person name="Harrison R.J."/>
        </authorList>
    </citation>
    <scope>NUCLEOTIDE SEQUENCE</scope>
    <source>
        <strain evidence="3">15-7</strain>
        <strain evidence="4">4032</strain>
        <strain evidence="5">4040</strain>
        <strain evidence="6">P415</strain>
        <strain evidence="7">P421</strain>
    </source>
</reference>
<evidence type="ECO:0000313" key="8">
    <source>
        <dbReference type="Proteomes" id="UP000735874"/>
    </source>
</evidence>
<dbReference type="EMBL" id="RCMG01000001">
    <property type="protein sequence ID" value="KAG2869610.1"/>
    <property type="molecule type" value="Genomic_DNA"/>
</dbReference>
<feature type="compositionally biased region" description="Acidic residues" evidence="1">
    <location>
        <begin position="405"/>
        <end position="417"/>
    </location>
</feature>
<evidence type="ECO:0000256" key="1">
    <source>
        <dbReference type="SAM" id="MobiDB-lite"/>
    </source>
</evidence>
<dbReference type="EMBL" id="RCMK01000070">
    <property type="protein sequence ID" value="KAG2950443.1"/>
    <property type="molecule type" value="Genomic_DNA"/>
</dbReference>
<evidence type="ECO:0000313" key="5">
    <source>
        <dbReference type="EMBL" id="KAG2950443.1"/>
    </source>
</evidence>
<dbReference type="Pfam" id="PF25597">
    <property type="entry name" value="SH3_retrovirus"/>
    <property type="match status" value="1"/>
</dbReference>
<dbReference type="AlphaFoldDB" id="A0A8T1A5B2"/>
<dbReference type="Proteomes" id="UP000697107">
    <property type="component" value="Unassembled WGS sequence"/>
</dbReference>
<dbReference type="InterPro" id="IPR057670">
    <property type="entry name" value="SH3_retrovirus"/>
</dbReference>
<evidence type="ECO:0000259" key="2">
    <source>
        <dbReference type="PROSITE" id="PS50994"/>
    </source>
</evidence>
<feature type="region of interest" description="Disordered" evidence="1">
    <location>
        <begin position="356"/>
        <end position="441"/>
    </location>
</feature>
<dbReference type="Gene3D" id="3.30.420.10">
    <property type="entry name" value="Ribonuclease H-like superfamily/Ribonuclease H"/>
    <property type="match status" value="1"/>
</dbReference>
<evidence type="ECO:0000313" key="6">
    <source>
        <dbReference type="EMBL" id="KAG2997805.1"/>
    </source>
</evidence>
<dbReference type="SUPFAM" id="SSF53098">
    <property type="entry name" value="Ribonuclease H-like"/>
    <property type="match status" value="1"/>
</dbReference>
<dbReference type="EMBL" id="RCML01000022">
    <property type="protein sequence ID" value="KAG2997805.1"/>
    <property type="molecule type" value="Genomic_DNA"/>
</dbReference>
<dbReference type="EMBL" id="RCMV01000051">
    <property type="protein sequence ID" value="KAG3226708.1"/>
    <property type="molecule type" value="Genomic_DNA"/>
</dbReference>